<evidence type="ECO:0000256" key="2">
    <source>
        <dbReference type="SAM" id="Coils"/>
    </source>
</evidence>
<keyword evidence="2" id="KW-0175">Coiled coil</keyword>
<feature type="compositionally biased region" description="Basic and acidic residues" evidence="3">
    <location>
        <begin position="2267"/>
        <end position="2278"/>
    </location>
</feature>
<feature type="region of interest" description="Disordered" evidence="3">
    <location>
        <begin position="897"/>
        <end position="918"/>
    </location>
</feature>
<evidence type="ECO:0000313" key="5">
    <source>
        <dbReference type="EMBL" id="CAG9809355.1"/>
    </source>
</evidence>
<dbReference type="CDD" id="cd22673">
    <property type="entry name" value="FHA_Ki67"/>
    <property type="match status" value="1"/>
</dbReference>
<feature type="compositionally biased region" description="Basic and acidic residues" evidence="3">
    <location>
        <begin position="2464"/>
        <end position="2476"/>
    </location>
</feature>
<feature type="region of interest" description="Disordered" evidence="3">
    <location>
        <begin position="620"/>
        <end position="653"/>
    </location>
</feature>
<dbReference type="PROSITE" id="PS50889">
    <property type="entry name" value="S4"/>
    <property type="match status" value="1"/>
</dbReference>
<keyword evidence="6" id="KW-1185">Reference proteome</keyword>
<feature type="compositionally biased region" description="Polar residues" evidence="3">
    <location>
        <begin position="624"/>
        <end position="653"/>
    </location>
</feature>
<feature type="region of interest" description="Disordered" evidence="3">
    <location>
        <begin position="1599"/>
        <end position="1618"/>
    </location>
</feature>
<organism evidence="5 6">
    <name type="scientific">Chironomus riparius</name>
    <dbReference type="NCBI Taxonomy" id="315576"/>
    <lineage>
        <taxon>Eukaryota</taxon>
        <taxon>Metazoa</taxon>
        <taxon>Ecdysozoa</taxon>
        <taxon>Arthropoda</taxon>
        <taxon>Hexapoda</taxon>
        <taxon>Insecta</taxon>
        <taxon>Pterygota</taxon>
        <taxon>Neoptera</taxon>
        <taxon>Endopterygota</taxon>
        <taxon>Diptera</taxon>
        <taxon>Nematocera</taxon>
        <taxon>Chironomoidea</taxon>
        <taxon>Chironomidae</taxon>
        <taxon>Chironominae</taxon>
        <taxon>Chironomus</taxon>
    </lineage>
</organism>
<reference evidence="5" key="1">
    <citation type="submission" date="2022-01" db="EMBL/GenBank/DDBJ databases">
        <authorList>
            <person name="King R."/>
        </authorList>
    </citation>
    <scope>NUCLEOTIDE SEQUENCE</scope>
</reference>
<protein>
    <recommendedName>
        <fullName evidence="4">FHA domain-containing protein</fullName>
    </recommendedName>
</protein>
<feature type="compositionally biased region" description="Basic and acidic residues" evidence="3">
    <location>
        <begin position="1548"/>
        <end position="1558"/>
    </location>
</feature>
<dbReference type="SUPFAM" id="SSF49879">
    <property type="entry name" value="SMAD/FHA domain"/>
    <property type="match status" value="1"/>
</dbReference>
<gene>
    <name evidence="5" type="ORF">CHIRRI_LOCUS12182</name>
</gene>
<dbReference type="Pfam" id="PF00498">
    <property type="entry name" value="FHA"/>
    <property type="match status" value="1"/>
</dbReference>
<dbReference type="InterPro" id="IPR000253">
    <property type="entry name" value="FHA_dom"/>
</dbReference>
<feature type="region of interest" description="Disordered" evidence="3">
    <location>
        <begin position="1548"/>
        <end position="1580"/>
    </location>
</feature>
<proteinExistence type="predicted"/>
<evidence type="ECO:0000259" key="4">
    <source>
        <dbReference type="PROSITE" id="PS50006"/>
    </source>
</evidence>
<dbReference type="Gene3D" id="2.60.200.20">
    <property type="match status" value="1"/>
</dbReference>
<sequence>MIKINGTLTFVDKNGEDKSLVRVIDNLTEINIGSRPTNDILIKSDDVEESHCKIYYNEIQKLIIKNYSTSHPILVNGKVVDKSKDLKSGDVITILENSMRWETKDDAKRRISFLSKDERKAIKRKYMKTNSRITIHSVSSQSMIKSSPEEASGSSSAEKFSTPETLERTPEAAEENISPVKEQQVVSKYKENEKTPVKVNKLNMSGTLLTSYTPPAGKLTSRVYKTPYSTPLRSPLVKSAAKSILNDSVNVSKFDSPKSAQKLNNSQMHLIDLTTPFVKRTETTSTPKTSSIRKTPRTIGKTPLRNATLLKSAIKNSSIQKNVIQNVSIVATKGKQLFDSPASRNTPIKEDTSSLIEISMSSVSENDSSKGSINENECAAQKVEEKSGKTTKDEVKDLLESIDQVLKEENGSQGLAEPEEVLTSSQELEEDFNKIVDSQKISIGSINESIFNKALNNVPIEDINDFDKLLTDEGTSSSTDDTEKKGEIVLKFIKEARESLSTSNMPTQIISSRYSNITNESLSECVNTSQKYDATTPKITLLDISDRNKDLTMSPVSRLSLTKDSTEIVENYQLNSNNSESLRSTRKRMRTAMSSIGILNSSQSADTSLNESLTALISDKDQVDLNQSQPEETNILSLDNQPDMNTSNKENEFNGSLNMSIKFLEYSESNENNQDSKIIFEFSNDGDDLIDSDIESESESEDSPNEDILDEPMDDEIIENENNENTDLVDSNNASIKKCRISKADLESLGEDGIDILEQSKDEDQLAEMLEDVNTDMQEVQESETAENNGNDEFEALIETATDSNGVNDFDEIPETKQIELDDEMAEKEVLLDNSEYLDDIPETQQLDFGIEETNSTFNGTIEALDSTKESEPQEDIQQATEELPIENKDVLDETVEDKSLNETNGNKQLKDTEEQLDETVENKQLNETFEDKQLDETIEDSFNDHVEIPATQAFEFDDSIDQEKLDGTFNVDVKEESSLRNFESIGSAFTVNDSTIISSQEPVNKSDSISIQEISDSSEICSQESIIAKQGSSLHPEDIISENDTNEIVNKSPMKETCSKETLKSLESNISETINELIATPTDILTSIAVVQQYSTSEIGSDHMEIPATQEMIYDEFDSEEVVENKTAEGDSAIGTATSSKIDQSNDSDEKRADDSLTVDNPVQNRESALFSDTEFSHVDINASAFLKETDSDDFPEIKNNQELTDNETNKAQIDELEEDKSEKQKELIEKELEKVDFNKKIVKRAASILPSEVQKSSGSRQTMIPERIDDSFAAFIEKRQTEFNESEGIETNKVQDEIGTKNDDLEIESSVNEEEMNEIEKELARMNAEPIVNVEKKRATSMMPQFEDGESSNKVTSRMTIIPSEDNRRTSFLESLEEEKAEKIKQEESFEIVEEKPKLIVEDDEDTQKIEELSSDNQEQKDKEPVVEELCIKKQAYVTTESEKEVTAPETPSKRRVARVNYSELATGSPARSRRARSASTESNGDMQKEPKSAVKHKEKCVKMEPIVEDDMSVQITVTATENIEQVTESSEEVTVPIIEEISTELDSKLSEKEPESVATDEIIEEHISEPVSDEEMIQQDDIINEDNELVPEIMTDDTENEPNESKTSHEHPENLQLMEVPKPENLQLMEVPAPEKLQIMEVTKPDRLQVVEVTKPSQEHPIESNLEDISNNFDATQKNIEISEPIDEEVIAETENIDSEPLIEEHIDEMLESTSEGPESEPIEQIDDEIIESLEAEDSQPAKEGNDEIIDIRESVESIQENPVEELSNDIIETVEKESVESIPDETVQNLATEPEITPESEENVQIPVKEVPSKIAKVEEIVTEPQTPSRKRAKKLNYLELASGSPVRTPRRGRAASTEEKQEKSTKPDLPPTIHEEISENTKNEEIIKSTNDELVTKDVEQAQEVKKKPGRGRKIEQLKPETEDVPTPSKRLRRGVTPVQTQAPVIELEKKSRKRQQKVVESEPENLQDKELEPEVQADEVVQVSSTESIQEAPKPVAKKGRGRQPKVVEEISKEEIKVDEPQQVKKGRGRKAKVDETPTMDEKLPEKIETSPKRGRGRKIVEESHEEKTEIMETPVTKNSRKRQHDKPAETEKSKDTEDINTAENAEEPVKSPQQVKKQNRAQKATEEVVENEQPEKATIAPKRGRKAKLEAVPEIQETQKEEMVPKRAGRKPKTEDIVETNEQPAVQEAQKRGRGRKKVDETPKESENEPEKVEESAQKRTGRKGKNEVAEHSVPQTPTTEESVPKRAVRKGKLETIQAEIKDNAVQETPKRGRKAKVDATPVIQEQQQQTEEIAPKKGGRKGKTETVAESHEEPVTSEAPKKGRGRKKAEEAPKIEEPQSCNVQEEPVPVKKARGRQAKVAEKVIETKTDESEEVETEAPKRGRALKHKVVEPEIIEQPVIKKPRGRQAKQEVVPKEPESSQSIESPKPVKTPVKRKVAAAKHVTIVTPSTMQAHHSKESTKSEEPVVAKRATKRQANPIIEEEPIAAKRSTRVRK</sequence>
<dbReference type="GO" id="GO:0003723">
    <property type="term" value="F:RNA binding"/>
    <property type="evidence" value="ECO:0007669"/>
    <property type="project" value="UniProtKB-KW"/>
</dbReference>
<feature type="region of interest" description="Disordered" evidence="3">
    <location>
        <begin position="865"/>
        <end position="885"/>
    </location>
</feature>
<feature type="compositionally biased region" description="Basic and acidic residues" evidence="3">
    <location>
        <begin position="2012"/>
        <end position="2029"/>
    </location>
</feature>
<keyword evidence="1" id="KW-0694">RNA-binding</keyword>
<dbReference type="OrthoDB" id="7744856at2759"/>
<feature type="region of interest" description="Disordered" evidence="3">
    <location>
        <begin position="1340"/>
        <end position="1373"/>
    </location>
</feature>
<feature type="compositionally biased region" description="Basic and acidic residues" evidence="3">
    <location>
        <begin position="2038"/>
        <end position="2058"/>
    </location>
</feature>
<feature type="region of interest" description="Disordered" evidence="3">
    <location>
        <begin position="1122"/>
        <end position="1166"/>
    </location>
</feature>
<feature type="coiled-coil region" evidence="2">
    <location>
        <begin position="1304"/>
        <end position="1331"/>
    </location>
</feature>
<reference evidence="5" key="2">
    <citation type="submission" date="2022-10" db="EMBL/GenBank/DDBJ databases">
        <authorList>
            <consortium name="ENA_rothamsted_submissions"/>
            <consortium name="culmorum"/>
            <person name="King R."/>
        </authorList>
    </citation>
    <scope>NUCLEOTIDE SEQUENCE</scope>
</reference>
<feature type="region of interest" description="Disordered" evidence="3">
    <location>
        <begin position="138"/>
        <end position="181"/>
    </location>
</feature>
<feature type="compositionally biased region" description="Polar residues" evidence="3">
    <location>
        <begin position="1136"/>
        <end position="1146"/>
    </location>
</feature>
<feature type="region of interest" description="Disordered" evidence="3">
    <location>
        <begin position="1780"/>
        <end position="1811"/>
    </location>
</feature>
<feature type="region of interest" description="Disordered" evidence="3">
    <location>
        <begin position="1388"/>
        <end position="1429"/>
    </location>
</feature>
<evidence type="ECO:0000256" key="3">
    <source>
        <dbReference type="SAM" id="MobiDB-lite"/>
    </source>
</evidence>
<accession>A0A9N9S4W6</accession>
<evidence type="ECO:0000313" key="6">
    <source>
        <dbReference type="Proteomes" id="UP001153620"/>
    </source>
</evidence>
<feature type="region of interest" description="Disordered" evidence="3">
    <location>
        <begin position="686"/>
        <end position="712"/>
    </location>
</feature>
<name>A0A9N9S4W6_9DIPT</name>
<feature type="region of interest" description="Disordered" evidence="3">
    <location>
        <begin position="1441"/>
        <end position="1501"/>
    </location>
</feature>
<evidence type="ECO:0000256" key="1">
    <source>
        <dbReference type="PROSITE-ProRule" id="PRU00182"/>
    </source>
</evidence>
<dbReference type="InterPro" id="IPR008984">
    <property type="entry name" value="SMAD_FHA_dom_sf"/>
</dbReference>
<feature type="compositionally biased region" description="Basic and acidic residues" evidence="3">
    <location>
        <begin position="2367"/>
        <end position="2378"/>
    </location>
</feature>
<feature type="region of interest" description="Disordered" evidence="3">
    <location>
        <begin position="1826"/>
        <end position="2504"/>
    </location>
</feature>
<feature type="compositionally biased region" description="Basic and acidic residues" evidence="3">
    <location>
        <begin position="2065"/>
        <end position="2077"/>
    </location>
</feature>
<feature type="coiled-coil region" evidence="2">
    <location>
        <begin position="1201"/>
        <end position="1235"/>
    </location>
</feature>
<feature type="compositionally biased region" description="Basic and acidic residues" evidence="3">
    <location>
        <begin position="1861"/>
        <end position="1871"/>
    </location>
</feature>
<dbReference type="InterPro" id="IPR017956">
    <property type="entry name" value="AT_hook_DNA-bd_motif"/>
</dbReference>
<feature type="domain" description="FHA" evidence="4">
    <location>
        <begin position="30"/>
        <end position="80"/>
    </location>
</feature>
<feature type="compositionally biased region" description="Basic and acidic residues" evidence="3">
    <location>
        <begin position="2205"/>
        <end position="2225"/>
    </location>
</feature>
<dbReference type="PROSITE" id="PS50006">
    <property type="entry name" value="FHA_DOMAIN"/>
    <property type="match status" value="1"/>
</dbReference>
<feature type="compositionally biased region" description="Basic and acidic residues" evidence="3">
    <location>
        <begin position="1606"/>
        <end position="1616"/>
    </location>
</feature>
<dbReference type="GO" id="GO:0003677">
    <property type="term" value="F:DNA binding"/>
    <property type="evidence" value="ECO:0007669"/>
    <property type="project" value="InterPro"/>
</dbReference>
<feature type="compositionally biased region" description="Basic and acidic residues" evidence="3">
    <location>
        <begin position="2336"/>
        <end position="2345"/>
    </location>
</feature>
<feature type="compositionally biased region" description="Basic and acidic residues" evidence="3">
    <location>
        <begin position="2417"/>
        <end position="2427"/>
    </location>
</feature>
<feature type="compositionally biased region" description="Basic and acidic residues" evidence="3">
    <location>
        <begin position="2310"/>
        <end position="2322"/>
    </location>
</feature>
<feature type="compositionally biased region" description="Low complexity" evidence="3">
    <location>
        <begin position="145"/>
        <end position="160"/>
    </location>
</feature>
<dbReference type="Proteomes" id="UP001153620">
    <property type="component" value="Chromosome 3"/>
</dbReference>
<feature type="compositionally biased region" description="Basic and acidic residues" evidence="3">
    <location>
        <begin position="2092"/>
        <end position="2104"/>
    </location>
</feature>
<dbReference type="SMART" id="SM00384">
    <property type="entry name" value="AT_hook"/>
    <property type="match status" value="8"/>
</dbReference>
<feature type="compositionally biased region" description="Basic and acidic residues" evidence="3">
    <location>
        <begin position="2154"/>
        <end position="2172"/>
    </location>
</feature>
<feature type="compositionally biased region" description="Basic and acidic residues" evidence="3">
    <location>
        <begin position="1878"/>
        <end position="1927"/>
    </location>
</feature>
<dbReference type="EMBL" id="OU895879">
    <property type="protein sequence ID" value="CAG9809355.1"/>
    <property type="molecule type" value="Genomic_DNA"/>
</dbReference>